<protein>
    <submittedName>
        <fullName evidence="2">Uncharacterized protein</fullName>
    </submittedName>
</protein>
<name>A0ABR4TJE5_9PROT</name>
<sequence>MNAMFSPASAVITVFLRFGQRVGLRCDGQKAIRRSKTSRLVEPGGRQSNRKCGHNMAV</sequence>
<keyword evidence="3" id="KW-1185">Reference proteome</keyword>
<evidence type="ECO:0000313" key="3">
    <source>
        <dbReference type="Proteomes" id="UP000027463"/>
    </source>
</evidence>
<reference evidence="2 3" key="1">
    <citation type="submission" date="2013-07" db="EMBL/GenBank/DDBJ databases">
        <title>Thalassospira permensis NBRC 106175 Genome Sequencing.</title>
        <authorList>
            <person name="Lai Q."/>
            <person name="Shao Z."/>
        </authorList>
    </citation>
    <scope>NUCLEOTIDE SEQUENCE [LARGE SCALE GENOMIC DNA]</scope>
    <source>
        <strain evidence="2 3">NBRC 106175</strain>
    </source>
</reference>
<feature type="compositionally biased region" description="Basic residues" evidence="1">
    <location>
        <begin position="48"/>
        <end position="58"/>
    </location>
</feature>
<evidence type="ECO:0000256" key="1">
    <source>
        <dbReference type="SAM" id="MobiDB-lite"/>
    </source>
</evidence>
<organism evidence="2 3">
    <name type="scientific">Thalassospira permensis NBRC 106175</name>
    <dbReference type="NCBI Taxonomy" id="1353532"/>
    <lineage>
        <taxon>Bacteria</taxon>
        <taxon>Pseudomonadati</taxon>
        <taxon>Pseudomonadota</taxon>
        <taxon>Alphaproteobacteria</taxon>
        <taxon>Rhodospirillales</taxon>
        <taxon>Thalassospiraceae</taxon>
        <taxon>Thalassospira</taxon>
    </lineage>
</organism>
<comment type="caution">
    <text evidence="2">The sequence shown here is derived from an EMBL/GenBank/DDBJ whole genome shotgun (WGS) entry which is preliminary data.</text>
</comment>
<proteinExistence type="predicted"/>
<accession>A0ABR4TJE5</accession>
<dbReference type="Proteomes" id="UP000027463">
    <property type="component" value="Unassembled WGS sequence"/>
</dbReference>
<evidence type="ECO:0000313" key="2">
    <source>
        <dbReference type="EMBL" id="KEO52427.1"/>
    </source>
</evidence>
<dbReference type="EMBL" id="AUNC01000045">
    <property type="protein sequence ID" value="KEO52427.1"/>
    <property type="molecule type" value="Genomic_DNA"/>
</dbReference>
<feature type="region of interest" description="Disordered" evidence="1">
    <location>
        <begin position="37"/>
        <end position="58"/>
    </location>
</feature>
<gene>
    <name evidence="2" type="ORF">SMB34_07250</name>
</gene>